<evidence type="ECO:0000313" key="1">
    <source>
        <dbReference type="EMBL" id="GAH69138.1"/>
    </source>
</evidence>
<protein>
    <submittedName>
        <fullName evidence="1">Uncharacterized protein</fullName>
    </submittedName>
</protein>
<comment type="caution">
    <text evidence="1">The sequence shown here is derived from an EMBL/GenBank/DDBJ whole genome shotgun (WGS) entry which is preliminary data.</text>
</comment>
<proteinExistence type="predicted"/>
<dbReference type="EMBL" id="BARU01033589">
    <property type="protein sequence ID" value="GAH69138.1"/>
    <property type="molecule type" value="Genomic_DNA"/>
</dbReference>
<organism evidence="1">
    <name type="scientific">marine sediment metagenome</name>
    <dbReference type="NCBI Taxonomy" id="412755"/>
    <lineage>
        <taxon>unclassified sequences</taxon>
        <taxon>metagenomes</taxon>
        <taxon>ecological metagenomes</taxon>
    </lineage>
</organism>
<reference evidence="1" key="1">
    <citation type="journal article" date="2014" name="Front. Microbiol.">
        <title>High frequency of phylogenetically diverse reductive dehalogenase-homologous genes in deep subseafloor sedimentary metagenomes.</title>
        <authorList>
            <person name="Kawai M."/>
            <person name="Futagami T."/>
            <person name="Toyoda A."/>
            <person name="Takaki Y."/>
            <person name="Nishi S."/>
            <person name="Hori S."/>
            <person name="Arai W."/>
            <person name="Tsubouchi T."/>
            <person name="Morono Y."/>
            <person name="Uchiyama I."/>
            <person name="Ito T."/>
            <person name="Fujiyama A."/>
            <person name="Inagaki F."/>
            <person name="Takami H."/>
        </authorList>
    </citation>
    <scope>NUCLEOTIDE SEQUENCE</scope>
    <source>
        <strain evidence="1">Expedition CK06-06</strain>
    </source>
</reference>
<accession>X1JHB7</accession>
<name>X1JHB7_9ZZZZ</name>
<sequence>MAEYGKNLDSVGPVTIDGPMDEILKSTNGLNLIIRGNFGYLSGFVVNTDKDCGCLPVILHLTLQLLPDGKILGVWDTS</sequence>
<dbReference type="AlphaFoldDB" id="X1JHB7"/>
<gene>
    <name evidence="1" type="ORF">S03H2_52825</name>
</gene>